<dbReference type="InterPro" id="IPR000515">
    <property type="entry name" value="MetI-like"/>
</dbReference>
<proteinExistence type="inferred from homology"/>
<evidence type="ECO:0000313" key="9">
    <source>
        <dbReference type="EMBL" id="KRM06204.1"/>
    </source>
</evidence>
<dbReference type="InterPro" id="IPR045621">
    <property type="entry name" value="BPD_transp_1_N"/>
</dbReference>
<dbReference type="CDD" id="cd06261">
    <property type="entry name" value="TM_PBP2"/>
    <property type="match status" value="1"/>
</dbReference>
<dbReference type="PROSITE" id="PS50928">
    <property type="entry name" value="ABC_TM1"/>
    <property type="match status" value="1"/>
</dbReference>
<comment type="caution">
    <text evidence="9">The sequence shown here is derived from an EMBL/GenBank/DDBJ whole genome shotgun (WGS) entry which is preliminary data.</text>
</comment>
<evidence type="ECO:0000256" key="1">
    <source>
        <dbReference type="ARBA" id="ARBA00004651"/>
    </source>
</evidence>
<evidence type="ECO:0000256" key="4">
    <source>
        <dbReference type="ARBA" id="ARBA00022692"/>
    </source>
</evidence>
<dbReference type="Proteomes" id="UP000051451">
    <property type="component" value="Unassembled WGS sequence"/>
</dbReference>
<keyword evidence="6 7" id="KW-0472">Membrane</keyword>
<keyword evidence="5 7" id="KW-1133">Transmembrane helix</keyword>
<feature type="transmembrane region" description="Helical" evidence="7">
    <location>
        <begin position="194"/>
        <end position="216"/>
    </location>
</feature>
<dbReference type="STRING" id="1423750.FC89_GL001074"/>
<dbReference type="PANTHER" id="PTHR43163:SF6">
    <property type="entry name" value="DIPEPTIDE TRANSPORT SYSTEM PERMEASE PROTEIN DPPB-RELATED"/>
    <property type="match status" value="1"/>
</dbReference>
<dbReference type="Pfam" id="PF00528">
    <property type="entry name" value="BPD_transp_1"/>
    <property type="match status" value="1"/>
</dbReference>
<dbReference type="Pfam" id="PF19300">
    <property type="entry name" value="BPD_transp_1_N"/>
    <property type="match status" value="1"/>
</dbReference>
<keyword evidence="2 7" id="KW-0813">Transport</keyword>
<organism evidence="9 10">
    <name type="scientific">Liquorilactobacillus ghanensis DSM 18630</name>
    <dbReference type="NCBI Taxonomy" id="1423750"/>
    <lineage>
        <taxon>Bacteria</taxon>
        <taxon>Bacillati</taxon>
        <taxon>Bacillota</taxon>
        <taxon>Bacilli</taxon>
        <taxon>Lactobacillales</taxon>
        <taxon>Lactobacillaceae</taxon>
        <taxon>Liquorilactobacillus</taxon>
    </lineage>
</organism>
<reference evidence="9 10" key="1">
    <citation type="journal article" date="2015" name="Genome Announc.">
        <title>Expanding the biotechnology potential of lactobacilli through comparative genomics of 213 strains and associated genera.</title>
        <authorList>
            <person name="Sun Z."/>
            <person name="Harris H.M."/>
            <person name="McCann A."/>
            <person name="Guo C."/>
            <person name="Argimon S."/>
            <person name="Zhang W."/>
            <person name="Yang X."/>
            <person name="Jeffery I.B."/>
            <person name="Cooney J.C."/>
            <person name="Kagawa T.F."/>
            <person name="Liu W."/>
            <person name="Song Y."/>
            <person name="Salvetti E."/>
            <person name="Wrobel A."/>
            <person name="Rasinkangas P."/>
            <person name="Parkhill J."/>
            <person name="Rea M.C."/>
            <person name="O'Sullivan O."/>
            <person name="Ritari J."/>
            <person name="Douillard F.P."/>
            <person name="Paul Ross R."/>
            <person name="Yang R."/>
            <person name="Briner A.E."/>
            <person name="Felis G.E."/>
            <person name="de Vos W.M."/>
            <person name="Barrangou R."/>
            <person name="Klaenhammer T.R."/>
            <person name="Caufield P.W."/>
            <person name="Cui Y."/>
            <person name="Zhang H."/>
            <person name="O'Toole P.W."/>
        </authorList>
    </citation>
    <scope>NUCLEOTIDE SEQUENCE [LARGE SCALE GENOMIC DNA]</scope>
    <source>
        <strain evidence="9 10">DSM 18630</strain>
    </source>
</reference>
<accession>A0A0R1VWZ0</accession>
<protein>
    <submittedName>
        <fullName evidence="9">Dipeptide transport system permease protein DppB</fullName>
    </submittedName>
</protein>
<feature type="domain" description="ABC transmembrane type-1" evidence="8">
    <location>
        <begin position="58"/>
        <end position="255"/>
    </location>
</feature>
<keyword evidence="4 7" id="KW-0812">Transmembrane</keyword>
<evidence type="ECO:0000313" key="10">
    <source>
        <dbReference type="Proteomes" id="UP000051451"/>
    </source>
</evidence>
<dbReference type="PATRIC" id="fig|1423750.3.peg.1099"/>
<evidence type="ECO:0000256" key="2">
    <source>
        <dbReference type="ARBA" id="ARBA00022448"/>
    </source>
</evidence>
<dbReference type="PANTHER" id="PTHR43163">
    <property type="entry name" value="DIPEPTIDE TRANSPORT SYSTEM PERMEASE PROTEIN DPPB-RELATED"/>
    <property type="match status" value="1"/>
</dbReference>
<comment type="subcellular location">
    <subcellularLocation>
        <location evidence="1 7">Cell membrane</location>
        <topology evidence="1 7">Multi-pass membrane protein</topology>
    </subcellularLocation>
</comment>
<evidence type="ECO:0000259" key="8">
    <source>
        <dbReference type="PROSITE" id="PS50928"/>
    </source>
</evidence>
<dbReference type="Gene3D" id="1.10.3720.10">
    <property type="entry name" value="MetI-like"/>
    <property type="match status" value="1"/>
</dbReference>
<feature type="transmembrane region" description="Helical" evidence="7">
    <location>
        <begin position="132"/>
        <end position="149"/>
    </location>
</feature>
<keyword evidence="10" id="KW-1185">Reference proteome</keyword>
<dbReference type="InterPro" id="IPR035906">
    <property type="entry name" value="MetI-like_sf"/>
</dbReference>
<keyword evidence="3" id="KW-1003">Cell membrane</keyword>
<sequence length="271" mass="30197">MLPVDATRHDVIALNANLGLNHPLWMQYWDYLVSILQGNFGESLYYKQSVISLIAERLPATLSLAILAIIIAIVAGIIMGTISAIWKDSWLDHISTSFVFLIQSFPTFFIGILLIMIFAVKLRWFPTFGNDMPKAIILPALTLAAYPVAPITQTMRTSLIEVLDGKFVLAKQAMGFTDVDIVFNREIKNAMLPVLTIIGLELGTMIGGAVVTETVFSWPGIGQLVVQAVQKRDFPLIQATVIIISVFYIFINFAVDVLYFYLDPRVRKGKI</sequence>
<dbReference type="GO" id="GO:0055085">
    <property type="term" value="P:transmembrane transport"/>
    <property type="evidence" value="ECO:0007669"/>
    <property type="project" value="InterPro"/>
</dbReference>
<feature type="transmembrane region" description="Helical" evidence="7">
    <location>
        <begin position="62"/>
        <end position="86"/>
    </location>
</feature>
<dbReference type="EMBL" id="AZGB01000016">
    <property type="protein sequence ID" value="KRM06204.1"/>
    <property type="molecule type" value="Genomic_DNA"/>
</dbReference>
<name>A0A0R1VWZ0_9LACO</name>
<comment type="similarity">
    <text evidence="7">Belongs to the binding-protein-dependent transport system permease family.</text>
</comment>
<dbReference type="AlphaFoldDB" id="A0A0R1VWZ0"/>
<evidence type="ECO:0000256" key="5">
    <source>
        <dbReference type="ARBA" id="ARBA00022989"/>
    </source>
</evidence>
<evidence type="ECO:0000256" key="7">
    <source>
        <dbReference type="RuleBase" id="RU363032"/>
    </source>
</evidence>
<gene>
    <name evidence="9" type="ORF">FC89_GL001074</name>
</gene>
<feature type="transmembrane region" description="Helical" evidence="7">
    <location>
        <begin position="98"/>
        <end position="120"/>
    </location>
</feature>
<dbReference type="SUPFAM" id="SSF161098">
    <property type="entry name" value="MetI-like"/>
    <property type="match status" value="1"/>
</dbReference>
<evidence type="ECO:0000256" key="3">
    <source>
        <dbReference type="ARBA" id="ARBA00022475"/>
    </source>
</evidence>
<evidence type="ECO:0000256" key="6">
    <source>
        <dbReference type="ARBA" id="ARBA00023136"/>
    </source>
</evidence>
<dbReference type="GO" id="GO:0005886">
    <property type="term" value="C:plasma membrane"/>
    <property type="evidence" value="ECO:0007669"/>
    <property type="project" value="UniProtKB-SubCell"/>
</dbReference>
<feature type="transmembrane region" description="Helical" evidence="7">
    <location>
        <begin position="236"/>
        <end position="262"/>
    </location>
</feature>